<dbReference type="AlphaFoldDB" id="A0AAD9ZMP5"/>
<evidence type="ECO:0000256" key="2">
    <source>
        <dbReference type="ARBA" id="ARBA00004167"/>
    </source>
</evidence>
<evidence type="ECO:0000256" key="13">
    <source>
        <dbReference type="RuleBase" id="RU000461"/>
    </source>
</evidence>
<dbReference type="GO" id="GO:0004497">
    <property type="term" value="F:monooxygenase activity"/>
    <property type="evidence" value="ECO:0007669"/>
    <property type="project" value="UniProtKB-KW"/>
</dbReference>
<sequence length="521" mass="59707">MLVFVVVCVVMITIIWSSVKLLHTIWWRPKMIEKQLKKQGILGYPYRLMHGNTKEMTKLAMETNNSSTRSSMESPHDILPRLNPLLHNLATTHKKAFVVWYGTTPRVAIMEPKLIKEILLNKFGDFPKSDSSEPNSFTKLFGTGLASLEGHKWAKHRKIVNPAFHFDKLKQMLPAFSTCTKELIEKWEKLVNREGCCELDVSVEFLNLTGDVISRAAFGSNFEEGRLIFLLQKELGKLFIQSMRLNIDFSLLRFLPTKVNKRMRQIYGEVGGLVRGIMEKREKSIQTGNDDNDDLLSLLLKSNMNERQENQDSNAGMTTEDVIEECKMFYFAGQETTANLLTWSMIALSMHQDWQERAREEVLKIFGKNKPTFDDLNHLKIVNMILLEVLRLYPPTSLVRCTTKKTKLGDFYLPAGVQLFIPLHIVHRDPEQWGEDALEFNPERFAEGIAKASKDQVSYFPFGWGPRICIGQNFALLEAKLALSQILQHFSFELAPTYTHAPSAVITLQPQYGAQIILHKI</sequence>
<proteinExistence type="inferred from homology"/>
<evidence type="ECO:0000256" key="4">
    <source>
        <dbReference type="ARBA" id="ARBA00022617"/>
    </source>
</evidence>
<reference evidence="14" key="1">
    <citation type="journal article" date="2023" name="Plant J.">
        <title>Genome sequences and population genomics provide insights into the demographic history, inbreeding, and mutation load of two 'living fossil' tree species of Dipteronia.</title>
        <authorList>
            <person name="Feng Y."/>
            <person name="Comes H.P."/>
            <person name="Chen J."/>
            <person name="Zhu S."/>
            <person name="Lu R."/>
            <person name="Zhang X."/>
            <person name="Li P."/>
            <person name="Qiu J."/>
            <person name="Olsen K.M."/>
            <person name="Qiu Y."/>
        </authorList>
    </citation>
    <scope>NUCLEOTIDE SEQUENCE</scope>
    <source>
        <strain evidence="14">NBL</strain>
    </source>
</reference>
<comment type="subcellular location">
    <subcellularLocation>
        <location evidence="2">Membrane</location>
        <topology evidence="2">Single-pass membrane protein</topology>
    </subcellularLocation>
</comment>
<dbReference type="PANTHER" id="PTHR24282">
    <property type="entry name" value="CYTOCHROME P450 FAMILY MEMBER"/>
    <property type="match status" value="1"/>
</dbReference>
<keyword evidence="10 13" id="KW-0503">Monooxygenase</keyword>
<evidence type="ECO:0000256" key="10">
    <source>
        <dbReference type="ARBA" id="ARBA00023033"/>
    </source>
</evidence>
<dbReference type="GO" id="GO:0005506">
    <property type="term" value="F:iron ion binding"/>
    <property type="evidence" value="ECO:0007669"/>
    <property type="project" value="InterPro"/>
</dbReference>
<evidence type="ECO:0000256" key="9">
    <source>
        <dbReference type="ARBA" id="ARBA00023004"/>
    </source>
</evidence>
<keyword evidence="5" id="KW-0812">Transmembrane</keyword>
<dbReference type="InterPro" id="IPR050665">
    <property type="entry name" value="Cytochrome_P450_Monooxygen"/>
</dbReference>
<dbReference type="EMBL" id="JANJYJ010000010">
    <property type="protein sequence ID" value="KAK3184074.1"/>
    <property type="molecule type" value="Genomic_DNA"/>
</dbReference>
<dbReference type="InterPro" id="IPR002401">
    <property type="entry name" value="Cyt_P450_E_grp-I"/>
</dbReference>
<comment type="caution">
    <text evidence="14">The sequence shown here is derived from an EMBL/GenBank/DDBJ whole genome shotgun (WGS) entry which is preliminary data.</text>
</comment>
<evidence type="ECO:0000256" key="8">
    <source>
        <dbReference type="ARBA" id="ARBA00023002"/>
    </source>
</evidence>
<gene>
    <name evidence="14" type="ORF">Dsin_031360</name>
</gene>
<dbReference type="FunFam" id="1.10.630.10:FF:000029">
    <property type="entry name" value="Cytochrome P450 734A1"/>
    <property type="match status" value="1"/>
</dbReference>
<comment type="similarity">
    <text evidence="3 13">Belongs to the cytochrome P450 family.</text>
</comment>
<evidence type="ECO:0000256" key="6">
    <source>
        <dbReference type="ARBA" id="ARBA00022723"/>
    </source>
</evidence>
<dbReference type="InterPro" id="IPR001128">
    <property type="entry name" value="Cyt_P450"/>
</dbReference>
<evidence type="ECO:0000256" key="3">
    <source>
        <dbReference type="ARBA" id="ARBA00010617"/>
    </source>
</evidence>
<dbReference type="PRINTS" id="PR00385">
    <property type="entry name" value="P450"/>
</dbReference>
<dbReference type="GO" id="GO:0016020">
    <property type="term" value="C:membrane"/>
    <property type="evidence" value="ECO:0007669"/>
    <property type="project" value="UniProtKB-SubCell"/>
</dbReference>
<comment type="cofactor">
    <cofactor evidence="1 12">
        <name>heme</name>
        <dbReference type="ChEBI" id="CHEBI:30413"/>
    </cofactor>
</comment>
<name>A0AAD9ZMP5_9ROSI</name>
<evidence type="ECO:0000313" key="14">
    <source>
        <dbReference type="EMBL" id="KAK3184074.1"/>
    </source>
</evidence>
<dbReference type="Gene3D" id="1.10.630.10">
    <property type="entry name" value="Cytochrome P450"/>
    <property type="match status" value="1"/>
</dbReference>
<dbReference type="PRINTS" id="PR00463">
    <property type="entry name" value="EP450I"/>
</dbReference>
<dbReference type="Proteomes" id="UP001281410">
    <property type="component" value="Unassembled WGS sequence"/>
</dbReference>
<evidence type="ECO:0008006" key="16">
    <source>
        <dbReference type="Google" id="ProtNLM"/>
    </source>
</evidence>
<keyword evidence="8 13" id="KW-0560">Oxidoreductase</keyword>
<dbReference type="SUPFAM" id="SSF48264">
    <property type="entry name" value="Cytochrome P450"/>
    <property type="match status" value="1"/>
</dbReference>
<dbReference type="PROSITE" id="PS00086">
    <property type="entry name" value="CYTOCHROME_P450"/>
    <property type="match status" value="1"/>
</dbReference>
<keyword evidence="15" id="KW-1185">Reference proteome</keyword>
<dbReference type="PANTHER" id="PTHR24282:SF247">
    <property type="entry name" value="11-OXO-BETA-AMYRIN 30-OXIDASE-LIKE"/>
    <property type="match status" value="1"/>
</dbReference>
<evidence type="ECO:0000256" key="1">
    <source>
        <dbReference type="ARBA" id="ARBA00001971"/>
    </source>
</evidence>
<dbReference type="InterPro" id="IPR036396">
    <property type="entry name" value="Cyt_P450_sf"/>
</dbReference>
<evidence type="ECO:0000256" key="11">
    <source>
        <dbReference type="ARBA" id="ARBA00023136"/>
    </source>
</evidence>
<keyword evidence="6 12" id="KW-0479">Metal-binding</keyword>
<evidence type="ECO:0000256" key="5">
    <source>
        <dbReference type="ARBA" id="ARBA00022692"/>
    </source>
</evidence>
<dbReference type="InterPro" id="IPR017972">
    <property type="entry name" value="Cyt_P450_CS"/>
</dbReference>
<evidence type="ECO:0000256" key="7">
    <source>
        <dbReference type="ARBA" id="ARBA00022989"/>
    </source>
</evidence>
<accession>A0AAD9ZMP5</accession>
<keyword evidence="7" id="KW-1133">Transmembrane helix</keyword>
<keyword evidence="4 12" id="KW-0349">Heme</keyword>
<protein>
    <recommendedName>
        <fullName evidence="16">Cytochrome P450</fullName>
    </recommendedName>
</protein>
<evidence type="ECO:0000256" key="12">
    <source>
        <dbReference type="PIRSR" id="PIRSR602401-1"/>
    </source>
</evidence>
<organism evidence="14 15">
    <name type="scientific">Dipteronia sinensis</name>
    <dbReference type="NCBI Taxonomy" id="43782"/>
    <lineage>
        <taxon>Eukaryota</taxon>
        <taxon>Viridiplantae</taxon>
        <taxon>Streptophyta</taxon>
        <taxon>Embryophyta</taxon>
        <taxon>Tracheophyta</taxon>
        <taxon>Spermatophyta</taxon>
        <taxon>Magnoliopsida</taxon>
        <taxon>eudicotyledons</taxon>
        <taxon>Gunneridae</taxon>
        <taxon>Pentapetalae</taxon>
        <taxon>rosids</taxon>
        <taxon>malvids</taxon>
        <taxon>Sapindales</taxon>
        <taxon>Sapindaceae</taxon>
        <taxon>Hippocastanoideae</taxon>
        <taxon>Acereae</taxon>
        <taxon>Dipteronia</taxon>
    </lineage>
</organism>
<evidence type="ECO:0000313" key="15">
    <source>
        <dbReference type="Proteomes" id="UP001281410"/>
    </source>
</evidence>
<feature type="binding site" description="axial binding residue" evidence="12">
    <location>
        <position position="469"/>
    </location>
    <ligand>
        <name>heme</name>
        <dbReference type="ChEBI" id="CHEBI:30413"/>
    </ligand>
    <ligandPart>
        <name>Fe</name>
        <dbReference type="ChEBI" id="CHEBI:18248"/>
    </ligandPart>
</feature>
<keyword evidence="9 12" id="KW-0408">Iron</keyword>
<dbReference type="Pfam" id="PF00067">
    <property type="entry name" value="p450"/>
    <property type="match status" value="1"/>
</dbReference>
<dbReference type="GO" id="GO:0016705">
    <property type="term" value="F:oxidoreductase activity, acting on paired donors, with incorporation or reduction of molecular oxygen"/>
    <property type="evidence" value="ECO:0007669"/>
    <property type="project" value="InterPro"/>
</dbReference>
<keyword evidence="11" id="KW-0472">Membrane</keyword>
<dbReference type="GO" id="GO:0020037">
    <property type="term" value="F:heme binding"/>
    <property type="evidence" value="ECO:0007669"/>
    <property type="project" value="InterPro"/>
</dbReference>